<dbReference type="Proteomes" id="UP000286211">
    <property type="component" value="Unassembled WGS sequence"/>
</dbReference>
<feature type="chain" id="PRO_5043182951" evidence="3">
    <location>
        <begin position="23"/>
        <end position="442"/>
    </location>
</feature>
<dbReference type="RefSeq" id="WP_117586129.1">
    <property type="nucleotide sequence ID" value="NZ_QRVA01000004.1"/>
</dbReference>
<dbReference type="Gene3D" id="1.20.1420.20">
    <property type="entry name" value="M75 peptidase, HXXE motif"/>
    <property type="match status" value="1"/>
</dbReference>
<gene>
    <name evidence="6" type="ORF">DW079_01685</name>
    <name evidence="5" type="ORF">DWY11_03025</name>
</gene>
<proteinExistence type="predicted"/>
<reference evidence="7 8" key="1">
    <citation type="submission" date="2018-08" db="EMBL/GenBank/DDBJ databases">
        <title>A genome reference for cultivated species of the human gut microbiota.</title>
        <authorList>
            <person name="Zou Y."/>
            <person name="Xue W."/>
            <person name="Luo G."/>
        </authorList>
    </citation>
    <scope>NUCLEOTIDE SEQUENCE [LARGE SCALE GENOMIC DNA]</scope>
    <source>
        <strain evidence="5 7">AF24-12</strain>
        <strain evidence="6 8">AF46-2NS</strain>
    </source>
</reference>
<dbReference type="PROSITE" id="PS51257">
    <property type="entry name" value="PROKAR_LIPOPROTEIN"/>
    <property type="match status" value="1"/>
</dbReference>
<evidence type="ECO:0000259" key="4">
    <source>
        <dbReference type="Pfam" id="PF09375"/>
    </source>
</evidence>
<evidence type="ECO:0000313" key="5">
    <source>
        <dbReference type="EMBL" id="RGS18312.1"/>
    </source>
</evidence>
<dbReference type="GO" id="GO:0030313">
    <property type="term" value="C:cell envelope"/>
    <property type="evidence" value="ECO:0007669"/>
    <property type="project" value="UniProtKB-SubCell"/>
</dbReference>
<dbReference type="EMBL" id="QRNB01000005">
    <property type="protein sequence ID" value="RHK12479.1"/>
    <property type="molecule type" value="Genomic_DNA"/>
</dbReference>
<keyword evidence="2 3" id="KW-0732">Signal</keyword>
<dbReference type="InterPro" id="IPR038352">
    <property type="entry name" value="Imelysin_sf"/>
</dbReference>
<feature type="signal peptide" evidence="3">
    <location>
        <begin position="1"/>
        <end position="22"/>
    </location>
</feature>
<evidence type="ECO:0000313" key="6">
    <source>
        <dbReference type="EMBL" id="RHK12479.1"/>
    </source>
</evidence>
<organism evidence="6 8">
    <name type="scientific">Segatella copri</name>
    <dbReference type="NCBI Taxonomy" id="165179"/>
    <lineage>
        <taxon>Bacteria</taxon>
        <taxon>Pseudomonadati</taxon>
        <taxon>Bacteroidota</taxon>
        <taxon>Bacteroidia</taxon>
        <taxon>Bacteroidales</taxon>
        <taxon>Prevotellaceae</taxon>
        <taxon>Segatella</taxon>
    </lineage>
</organism>
<dbReference type="Proteomes" id="UP000283872">
    <property type="component" value="Unassembled WGS sequence"/>
</dbReference>
<protein>
    <submittedName>
        <fullName evidence="6">Imelysin</fullName>
    </submittedName>
</protein>
<evidence type="ECO:0000256" key="3">
    <source>
        <dbReference type="SAM" id="SignalP"/>
    </source>
</evidence>
<evidence type="ECO:0000256" key="2">
    <source>
        <dbReference type="ARBA" id="ARBA00022729"/>
    </source>
</evidence>
<name>A0A3E5EBH5_9BACT</name>
<dbReference type="AlphaFoldDB" id="A0A3E5EBH5"/>
<feature type="domain" description="Imelysin-like" evidence="4">
    <location>
        <begin position="55"/>
        <end position="424"/>
    </location>
</feature>
<comment type="caution">
    <text evidence="6">The sequence shown here is derived from an EMBL/GenBank/DDBJ whole genome shotgun (WGS) entry which is preliminary data.</text>
</comment>
<sequence>MKKIFQKAFLFVATMTLSLGFASCSDDDGPVTEGNVVPATELSAVANTYVNDIINPTYKDLRDNAKVLKDACDKAYANAKAGNLSDADITAACEAFKNARREWERSEAFLYGAAANNEIDPHIDSWPLDHDQMVEALNKQSIISSIKGENPAQFIYTEHKYFESVIGFHGLEFVLFRNGAERTAAMLNANETEAGMTSVKGIDELAFAAAAAGDIYNMTSLLQYGWNGDATLGSWLTSNCNWVIDGLKDLEDSAGALSSAGIGYGQFLLNATGEKAWFPTWQETLENVFVGGCSSICQEVYTQKLGQAYRVATGHGGITEEGEKESKDYIESPYSKRSFIDYQDNIYSIKNSLYGTRDVTATTPVANSLMTIMKKYNYSGYSALNTALDEAIAALESAKKSGIAFVDDPANAQVKTCIDKINTLDDELNNAGSWFRTLKVSK</sequence>
<evidence type="ECO:0000256" key="1">
    <source>
        <dbReference type="ARBA" id="ARBA00004196"/>
    </source>
</evidence>
<accession>A0A3E5EBH5</accession>
<dbReference type="InterPro" id="IPR034982">
    <property type="entry name" value="Imelysin-like_IrpA"/>
</dbReference>
<evidence type="ECO:0000313" key="8">
    <source>
        <dbReference type="Proteomes" id="UP000286211"/>
    </source>
</evidence>
<evidence type="ECO:0000313" key="7">
    <source>
        <dbReference type="Proteomes" id="UP000283872"/>
    </source>
</evidence>
<dbReference type="InterPro" id="IPR018976">
    <property type="entry name" value="Imelysin-like"/>
</dbReference>
<comment type="subcellular location">
    <subcellularLocation>
        <location evidence="1">Cell envelope</location>
    </subcellularLocation>
</comment>
<dbReference type="EMBL" id="QRVA01000004">
    <property type="protein sequence ID" value="RGS18312.1"/>
    <property type="molecule type" value="Genomic_DNA"/>
</dbReference>
<dbReference type="Pfam" id="PF09375">
    <property type="entry name" value="Peptidase_M75"/>
    <property type="match status" value="1"/>
</dbReference>
<dbReference type="CDD" id="cd14658">
    <property type="entry name" value="Imelysin-like_IrpA"/>
    <property type="match status" value="1"/>
</dbReference>